<evidence type="ECO:0000313" key="8">
    <source>
        <dbReference type="Proteomes" id="UP000236161"/>
    </source>
</evidence>
<dbReference type="OrthoDB" id="643381at2759"/>
<dbReference type="PANTHER" id="PTHR12668:SF48">
    <property type="entry name" value="PROTEIN FATTY ACID EXPORT 1, CHLOROPLASTIC"/>
    <property type="match status" value="1"/>
</dbReference>
<organism evidence="7 8">
    <name type="scientific">Apostasia shenzhenica</name>
    <dbReference type="NCBI Taxonomy" id="1088818"/>
    <lineage>
        <taxon>Eukaryota</taxon>
        <taxon>Viridiplantae</taxon>
        <taxon>Streptophyta</taxon>
        <taxon>Embryophyta</taxon>
        <taxon>Tracheophyta</taxon>
        <taxon>Spermatophyta</taxon>
        <taxon>Magnoliopsida</taxon>
        <taxon>Liliopsida</taxon>
        <taxon>Asparagales</taxon>
        <taxon>Orchidaceae</taxon>
        <taxon>Apostasioideae</taxon>
        <taxon>Apostasia</taxon>
    </lineage>
</organism>
<dbReference type="GO" id="GO:0009706">
    <property type="term" value="C:chloroplast inner membrane"/>
    <property type="evidence" value="ECO:0007669"/>
    <property type="project" value="TreeGrafter"/>
</dbReference>
<dbReference type="Gene3D" id="1.10.10.1740">
    <property type="entry name" value="Transmembrane protein 14-like"/>
    <property type="match status" value="1"/>
</dbReference>
<dbReference type="InterPro" id="IPR044890">
    <property type="entry name" value="TMEM14_sf"/>
</dbReference>
<accession>A0A2I0A6P3</accession>
<keyword evidence="4 6" id="KW-1133">Transmembrane helix</keyword>
<evidence type="ECO:0000313" key="7">
    <source>
        <dbReference type="EMBL" id="PKA51222.1"/>
    </source>
</evidence>
<keyword evidence="8" id="KW-1185">Reference proteome</keyword>
<evidence type="ECO:0000256" key="4">
    <source>
        <dbReference type="ARBA" id="ARBA00022989"/>
    </source>
</evidence>
<evidence type="ECO:0000256" key="1">
    <source>
        <dbReference type="ARBA" id="ARBA00004370"/>
    </source>
</evidence>
<feature type="transmembrane region" description="Helical" evidence="6">
    <location>
        <begin position="123"/>
        <end position="144"/>
    </location>
</feature>
<protein>
    <recommendedName>
        <fullName evidence="9">Protein FATTY ACID EXPORT 1, chloroplastic</fullName>
    </recommendedName>
</protein>
<comment type="similarity">
    <text evidence="2">Belongs to the TMEM14 family.</text>
</comment>
<gene>
    <name evidence="7" type="ORF">AXF42_Ash010662</name>
</gene>
<feature type="transmembrane region" description="Helical" evidence="6">
    <location>
        <begin position="207"/>
        <end position="226"/>
    </location>
</feature>
<sequence>MAALHFSSPSISYKKIMLGRYLCSSTSQASSLRSISNMKHVHGVKMLNITRVKPFVSMCLNGSNTRVPGYEENNVLTYAEDHIDKTTESYPLTEQHAGKVGPDMHANQEDAVQTKSYAKIHDFCLGIPYGGFLFAGGLFGFLFSRNPVSLATSMLGAAILGLAAVSLKVWRKGLSSIPFMFGQAALSAALLVKHFRSYSLTKKAFPSGLYIFISAGMLCFYSYVLFAGGNPPPKKKLAAA</sequence>
<dbReference type="Proteomes" id="UP000236161">
    <property type="component" value="Unassembled WGS sequence"/>
</dbReference>
<dbReference type="AlphaFoldDB" id="A0A2I0A6P3"/>
<evidence type="ECO:0000256" key="2">
    <source>
        <dbReference type="ARBA" id="ARBA00007590"/>
    </source>
</evidence>
<dbReference type="STRING" id="1088818.A0A2I0A6P3"/>
<reference evidence="7 8" key="1">
    <citation type="journal article" date="2017" name="Nature">
        <title>The Apostasia genome and the evolution of orchids.</title>
        <authorList>
            <person name="Zhang G.Q."/>
            <person name="Liu K.W."/>
            <person name="Li Z."/>
            <person name="Lohaus R."/>
            <person name="Hsiao Y.Y."/>
            <person name="Niu S.C."/>
            <person name="Wang J.Y."/>
            <person name="Lin Y.C."/>
            <person name="Xu Q."/>
            <person name="Chen L.J."/>
            <person name="Yoshida K."/>
            <person name="Fujiwara S."/>
            <person name="Wang Z.W."/>
            <person name="Zhang Y.Q."/>
            <person name="Mitsuda N."/>
            <person name="Wang M."/>
            <person name="Liu G.H."/>
            <person name="Pecoraro L."/>
            <person name="Huang H.X."/>
            <person name="Xiao X.J."/>
            <person name="Lin M."/>
            <person name="Wu X.Y."/>
            <person name="Wu W.L."/>
            <person name="Chen Y.Y."/>
            <person name="Chang S.B."/>
            <person name="Sakamoto S."/>
            <person name="Ohme-Takagi M."/>
            <person name="Yagi M."/>
            <person name="Zeng S.J."/>
            <person name="Shen C.Y."/>
            <person name="Yeh C.M."/>
            <person name="Luo Y.B."/>
            <person name="Tsai W.C."/>
            <person name="Van de Peer Y."/>
            <person name="Liu Z.J."/>
        </authorList>
    </citation>
    <scope>NUCLEOTIDE SEQUENCE [LARGE SCALE GENOMIC DNA]</scope>
    <source>
        <strain evidence="8">cv. Shenzhen</strain>
        <tissue evidence="7">Stem</tissue>
    </source>
</reference>
<evidence type="ECO:0000256" key="5">
    <source>
        <dbReference type="ARBA" id="ARBA00023136"/>
    </source>
</evidence>
<evidence type="ECO:0000256" key="6">
    <source>
        <dbReference type="SAM" id="Phobius"/>
    </source>
</evidence>
<dbReference type="InterPro" id="IPR005349">
    <property type="entry name" value="TMEM14"/>
</dbReference>
<dbReference type="EMBL" id="KZ452014">
    <property type="protein sequence ID" value="PKA51222.1"/>
    <property type="molecule type" value="Genomic_DNA"/>
</dbReference>
<comment type="subcellular location">
    <subcellularLocation>
        <location evidence="1">Membrane</location>
    </subcellularLocation>
</comment>
<evidence type="ECO:0000256" key="3">
    <source>
        <dbReference type="ARBA" id="ARBA00022692"/>
    </source>
</evidence>
<evidence type="ECO:0008006" key="9">
    <source>
        <dbReference type="Google" id="ProtNLM"/>
    </source>
</evidence>
<feature type="transmembrane region" description="Helical" evidence="6">
    <location>
        <begin position="177"/>
        <end position="195"/>
    </location>
</feature>
<dbReference type="GO" id="GO:0015245">
    <property type="term" value="F:fatty acid transmembrane transporter activity"/>
    <property type="evidence" value="ECO:0007669"/>
    <property type="project" value="TreeGrafter"/>
</dbReference>
<proteinExistence type="inferred from homology"/>
<name>A0A2I0A6P3_9ASPA</name>
<keyword evidence="5 6" id="KW-0472">Membrane</keyword>
<dbReference type="Pfam" id="PF03647">
    <property type="entry name" value="Tmemb_14"/>
    <property type="match status" value="1"/>
</dbReference>
<feature type="transmembrane region" description="Helical" evidence="6">
    <location>
        <begin position="150"/>
        <end position="170"/>
    </location>
</feature>
<keyword evidence="3 6" id="KW-0812">Transmembrane</keyword>
<dbReference type="PANTHER" id="PTHR12668">
    <property type="entry name" value="TRANSMEMBRANE PROTEIN 14, 15"/>
    <property type="match status" value="1"/>
</dbReference>